<keyword evidence="1" id="KW-0472">Membrane</keyword>
<feature type="transmembrane region" description="Helical" evidence="1">
    <location>
        <begin position="12"/>
        <end position="35"/>
    </location>
</feature>
<dbReference type="EMBL" id="QBMP01000314">
    <property type="protein sequence ID" value="PZO46346.1"/>
    <property type="molecule type" value="Genomic_DNA"/>
</dbReference>
<keyword evidence="1" id="KW-1133">Transmembrane helix</keyword>
<dbReference type="AlphaFoldDB" id="A0A2W4WN64"/>
<feature type="transmembrane region" description="Helical" evidence="1">
    <location>
        <begin position="176"/>
        <end position="198"/>
    </location>
</feature>
<comment type="caution">
    <text evidence="2">The sequence shown here is derived from an EMBL/GenBank/DDBJ whole genome shotgun (WGS) entry which is preliminary data.</text>
</comment>
<protein>
    <submittedName>
        <fullName evidence="2">Uncharacterized protein</fullName>
    </submittedName>
</protein>
<reference evidence="2 3" key="2">
    <citation type="submission" date="2018-06" db="EMBL/GenBank/DDBJ databases">
        <title>Metagenomic assembly of (sub)arctic Cyanobacteria and their associated microbiome from non-axenic cultures.</title>
        <authorList>
            <person name="Baurain D."/>
        </authorList>
    </citation>
    <scope>NUCLEOTIDE SEQUENCE [LARGE SCALE GENOMIC DNA]</scope>
    <source>
        <strain evidence="2">ULC027bin1</strain>
    </source>
</reference>
<organism evidence="2 3">
    <name type="scientific">Phormidesmis priestleyi</name>
    <dbReference type="NCBI Taxonomy" id="268141"/>
    <lineage>
        <taxon>Bacteria</taxon>
        <taxon>Bacillati</taxon>
        <taxon>Cyanobacteriota</taxon>
        <taxon>Cyanophyceae</taxon>
        <taxon>Leptolyngbyales</taxon>
        <taxon>Leptolyngbyaceae</taxon>
        <taxon>Phormidesmis</taxon>
    </lineage>
</organism>
<evidence type="ECO:0000256" key="1">
    <source>
        <dbReference type="SAM" id="Phobius"/>
    </source>
</evidence>
<sequence length="212" mass="23591">MRRIINDYAEYHAAIVIAGGLFTLILVLFSIVFWIKLKETSKTGKFKWTFEEKVYFSFGLLSSTVALLMAFIVAVNATNAVDPIHGFSLLIDSLTPSSSSAQLHHVYNDWIQSGSKTPPTLIKQHIHRRVVFHTTKAIICSTLTIVFMGLSLHLWSTLIRRRKASKTIWKLKEKTFLVTGMATVAFSLLMTIAVVANLQGAVAPITLTLLLG</sequence>
<evidence type="ECO:0000313" key="2">
    <source>
        <dbReference type="EMBL" id="PZO46346.1"/>
    </source>
</evidence>
<keyword evidence="1" id="KW-0812">Transmembrane</keyword>
<accession>A0A2W4WN64</accession>
<gene>
    <name evidence="2" type="ORF">DCF15_20420</name>
</gene>
<feature type="transmembrane region" description="Helical" evidence="1">
    <location>
        <begin position="55"/>
        <end position="75"/>
    </location>
</feature>
<proteinExistence type="predicted"/>
<evidence type="ECO:0000313" key="3">
    <source>
        <dbReference type="Proteomes" id="UP000249794"/>
    </source>
</evidence>
<feature type="transmembrane region" description="Helical" evidence="1">
    <location>
        <begin position="136"/>
        <end position="155"/>
    </location>
</feature>
<reference evidence="3" key="1">
    <citation type="submission" date="2018-04" db="EMBL/GenBank/DDBJ databases">
        <authorList>
            <person name="Cornet L."/>
        </authorList>
    </citation>
    <scope>NUCLEOTIDE SEQUENCE [LARGE SCALE GENOMIC DNA]</scope>
</reference>
<dbReference type="Proteomes" id="UP000249794">
    <property type="component" value="Unassembled WGS sequence"/>
</dbReference>
<name>A0A2W4WN64_9CYAN</name>